<dbReference type="EMBL" id="FCOA02000002">
    <property type="protein sequence ID" value="SAK46027.1"/>
    <property type="molecule type" value="Genomic_DNA"/>
</dbReference>
<evidence type="ECO:0000313" key="1">
    <source>
        <dbReference type="EMBL" id="SAK46027.1"/>
    </source>
</evidence>
<gene>
    <name evidence="1" type="ORF">AWB79_01068</name>
</gene>
<protein>
    <submittedName>
        <fullName evidence="1">Uncharacterized protein</fullName>
    </submittedName>
</protein>
<keyword evidence="2" id="KW-1185">Reference proteome</keyword>
<name>A0A157ZM40_9BURK</name>
<organism evidence="1 2">
    <name type="scientific">Caballeronia hypogeia</name>
    <dbReference type="NCBI Taxonomy" id="1777140"/>
    <lineage>
        <taxon>Bacteria</taxon>
        <taxon>Pseudomonadati</taxon>
        <taxon>Pseudomonadota</taxon>
        <taxon>Betaproteobacteria</taxon>
        <taxon>Burkholderiales</taxon>
        <taxon>Burkholderiaceae</taxon>
        <taxon>Caballeronia</taxon>
    </lineage>
</organism>
<reference evidence="1" key="1">
    <citation type="submission" date="2016-01" db="EMBL/GenBank/DDBJ databases">
        <authorList>
            <person name="Peeters C."/>
        </authorList>
    </citation>
    <scope>NUCLEOTIDE SEQUENCE</scope>
    <source>
        <strain evidence="1">LMG 29322</strain>
    </source>
</reference>
<accession>A0A157ZM40</accession>
<comment type="caution">
    <text evidence="1">The sequence shown here is derived from an EMBL/GenBank/DDBJ whole genome shotgun (WGS) entry which is preliminary data.</text>
</comment>
<sequence>MGDLGTVFGQAEDVARTRLHENVCRFVMSIAHSLGDDESDEIIASCSFDDVLISLHEHACAIGFGGMRELTEVIDTARVVADALTLEALDQALARLHARYVLEEGARTVCASAYLD</sequence>
<proteinExistence type="predicted"/>
<dbReference type="Proteomes" id="UP000054851">
    <property type="component" value="Unassembled WGS sequence"/>
</dbReference>
<evidence type="ECO:0000313" key="2">
    <source>
        <dbReference type="Proteomes" id="UP000054851"/>
    </source>
</evidence>
<dbReference type="AlphaFoldDB" id="A0A157ZM40"/>